<dbReference type="GO" id="GO:0015658">
    <property type="term" value="F:branched-chain amino acid transmembrane transporter activity"/>
    <property type="evidence" value="ECO:0007669"/>
    <property type="project" value="InterPro"/>
</dbReference>
<evidence type="ECO:0000256" key="4">
    <source>
        <dbReference type="ARBA" id="ARBA00022989"/>
    </source>
</evidence>
<dbReference type="InterPro" id="IPR043428">
    <property type="entry name" value="LivM-like"/>
</dbReference>
<dbReference type="InterPro" id="IPR001851">
    <property type="entry name" value="ABC_transp_permease"/>
</dbReference>
<comment type="subcellular location">
    <subcellularLocation>
        <location evidence="1">Cell membrane</location>
        <topology evidence="1">Multi-pass membrane protein</topology>
    </subcellularLocation>
</comment>
<accession>A0A3P4ARD0</accession>
<name>A0A3P4ARD0_THETH</name>
<organism evidence="6 7">
    <name type="scientific">Thermus thermophilus</name>
    <dbReference type="NCBI Taxonomy" id="274"/>
    <lineage>
        <taxon>Bacteria</taxon>
        <taxon>Thermotogati</taxon>
        <taxon>Deinococcota</taxon>
        <taxon>Deinococci</taxon>
        <taxon>Thermales</taxon>
        <taxon>Thermaceae</taxon>
        <taxon>Thermus</taxon>
    </lineage>
</organism>
<evidence type="ECO:0000256" key="1">
    <source>
        <dbReference type="ARBA" id="ARBA00004651"/>
    </source>
</evidence>
<dbReference type="EMBL" id="LR027517">
    <property type="protein sequence ID" value="VCU53310.1"/>
    <property type="molecule type" value="Genomic_DNA"/>
</dbReference>
<keyword evidence="3" id="KW-0812">Transmembrane</keyword>
<keyword evidence="5" id="KW-0472">Membrane</keyword>
<dbReference type="PANTHER" id="PTHR30482:SF10">
    <property type="entry name" value="HIGH-AFFINITY BRANCHED-CHAIN AMINO ACID TRANSPORT PROTEIN BRAE"/>
    <property type="match status" value="1"/>
</dbReference>
<dbReference type="Proteomes" id="UP000279841">
    <property type="component" value="Chromosome"/>
</dbReference>
<gene>
    <name evidence="6" type="primary">livH_3</name>
    <name evidence="6" type="ORF">TTHN1_01078</name>
</gene>
<keyword evidence="2" id="KW-1003">Cell membrane</keyword>
<dbReference type="PANTHER" id="PTHR30482">
    <property type="entry name" value="HIGH-AFFINITY BRANCHED-CHAIN AMINO ACID TRANSPORT SYSTEM PERMEASE"/>
    <property type="match status" value="1"/>
</dbReference>
<dbReference type="Pfam" id="PF02653">
    <property type="entry name" value="BPD_transp_2"/>
    <property type="match status" value="2"/>
</dbReference>
<evidence type="ECO:0000313" key="6">
    <source>
        <dbReference type="EMBL" id="VCU53310.1"/>
    </source>
</evidence>
<evidence type="ECO:0000256" key="2">
    <source>
        <dbReference type="ARBA" id="ARBA00022475"/>
    </source>
</evidence>
<evidence type="ECO:0000256" key="3">
    <source>
        <dbReference type="ARBA" id="ARBA00022692"/>
    </source>
</evidence>
<proteinExistence type="predicted"/>
<protein>
    <submittedName>
        <fullName evidence="6">High-affinity branched-chain amino acid transport system permease protein LivH</fullName>
    </submittedName>
</protein>
<evidence type="ECO:0000256" key="5">
    <source>
        <dbReference type="ARBA" id="ARBA00023136"/>
    </source>
</evidence>
<sequence length="583" mass="60149">MELFAQTLLNGVLMAGVYALVATGLALSLGVVGIVNFAHGEFLMLGAYLSYLLFAFRGVDPLLSLGLAFLAAFLVGALTYHGLIRPVLRAPELNQMLLTFGLSVFLQNLALLLFGADTRVVAPPYQAATLALGPFFLGAVPLGAFLLSLALLLLLQAFLTRSRLGLAVRAVAQNRVAPGLLGIEAEAVYLLAFGLSAALAGVAGVMLSVMLYASPTVGFLFTLKSFAIVALAGLGNLKGVIPAALVLALAEALVSTYVPGAGAGGGRLLLGALPGPGGPGLEGGMRGVFTFLLLFALLPFLPLGVWRAFLMDVGLFVLLFTALALSWDLVARTGQLSLAHGAFFGLGAYGTGLLLPHVGTLPALALGALLAGLGALLLGSVTLRLHGLYFAIASLAFSEVLRTLALKLPFTGGPIGLPVPPPFGGGLPLAGYYLAFAVLALAVALSLWAEKSPFRLAQAACRQSEAVARVLGVRVVRVKLLSLFLGSLVAGLSGGVYAMKALFLSPYEAFSLARAVEALVIPIFGGLYTTLGPLLGGVVLVGLEQALRLWIQEGYLVVYGALLVLAILFLPKGLLGLLGGRRG</sequence>
<dbReference type="GO" id="GO:0005886">
    <property type="term" value="C:plasma membrane"/>
    <property type="evidence" value="ECO:0007669"/>
    <property type="project" value="UniProtKB-SubCell"/>
</dbReference>
<dbReference type="CDD" id="cd06581">
    <property type="entry name" value="TM_PBP1_LivM_like"/>
    <property type="match status" value="1"/>
</dbReference>
<reference evidence="6 7" key="1">
    <citation type="submission" date="2018-10" db="EMBL/GenBank/DDBJ databases">
        <authorList>
            <person name="Peiro R."/>
            <person name="Begona"/>
            <person name="Cbmso G."/>
            <person name="Lopez M."/>
            <person name="Gonzalez S."/>
            <person name="Sacristan E."/>
            <person name="Castillo E."/>
        </authorList>
    </citation>
    <scope>NUCLEOTIDE SEQUENCE [LARGE SCALE GENOMIC DNA]</scope>
    <source>
        <strain evidence="6">TTHNAR1</strain>
    </source>
</reference>
<keyword evidence="4" id="KW-1133">Transmembrane helix</keyword>
<dbReference type="CDD" id="cd06582">
    <property type="entry name" value="TM_PBP1_LivH_like"/>
    <property type="match status" value="1"/>
</dbReference>
<evidence type="ECO:0000313" key="7">
    <source>
        <dbReference type="Proteomes" id="UP000279841"/>
    </source>
</evidence>
<dbReference type="AlphaFoldDB" id="A0A3P4ARD0"/>